<protein>
    <submittedName>
        <fullName evidence="2">Proline hydroxylase</fullName>
    </submittedName>
</protein>
<organism evidence="2 3">
    <name type="scientific">Pandoraea sputorum</name>
    <dbReference type="NCBI Taxonomy" id="93222"/>
    <lineage>
        <taxon>Bacteria</taxon>
        <taxon>Pseudomonadati</taxon>
        <taxon>Pseudomonadota</taxon>
        <taxon>Betaproteobacteria</taxon>
        <taxon>Burkholderiales</taxon>
        <taxon>Burkholderiaceae</taxon>
        <taxon>Pandoraea</taxon>
    </lineage>
</organism>
<dbReference type="EMBL" id="CABPSR010000053">
    <property type="protein sequence ID" value="VVE85963.1"/>
    <property type="molecule type" value="Genomic_DNA"/>
</dbReference>
<dbReference type="Pfam" id="PF13640">
    <property type="entry name" value="2OG-FeII_Oxy_3"/>
    <property type="match status" value="1"/>
</dbReference>
<accession>A0A5E5BN94</accession>
<feature type="domain" description="Prolyl 4-hydroxylase alpha subunit Fe(2+) 2OG dioxygenase" evidence="1">
    <location>
        <begin position="115"/>
        <end position="214"/>
    </location>
</feature>
<dbReference type="Gene3D" id="2.60.120.620">
    <property type="entry name" value="q2cbj1_9rhob like domain"/>
    <property type="match status" value="1"/>
</dbReference>
<dbReference type="InterPro" id="IPR044862">
    <property type="entry name" value="Pro_4_hyd_alph_FE2OG_OXY"/>
</dbReference>
<dbReference type="AlphaFoldDB" id="A0A5E5BN94"/>
<reference evidence="2 3" key="1">
    <citation type="submission" date="2019-08" db="EMBL/GenBank/DDBJ databases">
        <authorList>
            <person name="Peeters C."/>
        </authorList>
    </citation>
    <scope>NUCLEOTIDE SEQUENCE [LARGE SCALE GENOMIC DNA]</scope>
    <source>
        <strain evidence="2 3">LMG 31121</strain>
    </source>
</reference>
<sequence>MINKDILSQYTELAPRFQSSKPFKFLTLDGFFETDAAEKLLADFPRFDSDKAIDEFGRKGKKSAHTALKDVSPFYSKVYDYLLSPDFLDAMSSITGIPDLIPDPNMYGGGTHENAHGQSMDPHVDFNYDQDYGYHRRLNLIVYLNKDWDESWGGAIELHSNPRRPEADERVAFNCIFNRAVIFETNEYSWHGFERVTLPETEQHRSRKSLSIYLYTRTRPQEEIVPPHGTFYVPRPLPFELIPGAPLTLEQINEIKGAITHRSNWIENYQKLELKLSGQLSEQGSYIKDILSQVKPVVSGPARPHGYSLGLYADGWVQTEASFSVMGKRPLSSIMIRGWVPDHFPVPFLITVEVSENFASSTVRQPGEFSVNIPITSETTFHEVRVKCDRSFNGTEQKVNGDARDLAFLLVEVECAAIERPEVLGSRS</sequence>
<evidence type="ECO:0000313" key="3">
    <source>
        <dbReference type="Proteomes" id="UP000335538"/>
    </source>
</evidence>
<evidence type="ECO:0000259" key="1">
    <source>
        <dbReference type="Pfam" id="PF13640"/>
    </source>
</evidence>
<name>A0A5E5BN94_9BURK</name>
<evidence type="ECO:0000313" key="2">
    <source>
        <dbReference type="EMBL" id="VVE85963.1"/>
    </source>
</evidence>
<dbReference type="Proteomes" id="UP000335538">
    <property type="component" value="Unassembled WGS sequence"/>
</dbReference>
<proteinExistence type="predicted"/>
<dbReference type="RefSeq" id="WP_150811596.1">
    <property type="nucleotide sequence ID" value="NZ_CABPSR010000053.1"/>
</dbReference>
<gene>
    <name evidence="2" type="ORF">PSP31121_05597</name>
</gene>